<protein>
    <submittedName>
        <fullName evidence="1">Uncharacterized protein</fullName>
    </submittedName>
</protein>
<dbReference type="InterPro" id="IPR010982">
    <property type="entry name" value="Lambda_DNA-bd_dom_sf"/>
</dbReference>
<dbReference type="GO" id="GO:0003677">
    <property type="term" value="F:DNA binding"/>
    <property type="evidence" value="ECO:0007669"/>
    <property type="project" value="InterPro"/>
</dbReference>
<comment type="caution">
    <text evidence="1">The sequence shown here is derived from an EMBL/GenBank/DDBJ whole genome shotgun (WGS) entry which is preliminary data.</text>
</comment>
<dbReference type="AlphaFoldDB" id="A0A8J4EN51"/>
<sequence length="246" mass="25667">MTHPAPGHFGAAVRRLAGRRQLGVDALAGLAGVPPPELTAILGGGAPNGGLVRRLATALRLHPADLFAVADLPVPEDVAPADPSAGWRLALLVQRAMRLSRRQRESLRAAVAALPAAARIGPPLEASSRHRYPPGPGGLLMRLMQNRNAGPVTTAKLLLVTTGQCLAASTYLKIGHGVLTPAPQRSTNFAMVIDIDSDDLAALTGLTVERPPPSAPTDIAGLIWDARRLDAAQLERAGALADRLRA</sequence>
<accession>A0A8J4EN51</accession>
<dbReference type="SUPFAM" id="SSF47413">
    <property type="entry name" value="lambda repressor-like DNA-binding domains"/>
    <property type="match status" value="1"/>
</dbReference>
<evidence type="ECO:0000313" key="2">
    <source>
        <dbReference type="Proteomes" id="UP000614996"/>
    </source>
</evidence>
<name>A0A8J4EN51_9ACTN</name>
<proteinExistence type="predicted"/>
<dbReference type="Proteomes" id="UP000614996">
    <property type="component" value="Unassembled WGS sequence"/>
</dbReference>
<dbReference type="EMBL" id="BOPO01000128">
    <property type="protein sequence ID" value="GIL31087.1"/>
    <property type="molecule type" value="Genomic_DNA"/>
</dbReference>
<reference evidence="2" key="1">
    <citation type="journal article" date="2021" name="Int. J. Syst. Evol. Microbiol.">
        <title>Actinocatenispora comari sp. nov., an endophytic actinomycete isolated from aerial parts of Comarum salesowianum.</title>
        <authorList>
            <person name="Oyunbileg N."/>
            <person name="Iizaka Y."/>
            <person name="Hamada M."/>
            <person name="Davaapurev B.O."/>
            <person name="Fukumoto A."/>
            <person name="Tsetseg B."/>
            <person name="Kato F."/>
            <person name="Tamura T."/>
            <person name="Batkhuu J."/>
            <person name="Anzai Y."/>
        </authorList>
    </citation>
    <scope>NUCLEOTIDE SEQUENCE [LARGE SCALE GENOMIC DNA]</scope>
    <source>
        <strain evidence="2">NUM-2625</strain>
    </source>
</reference>
<organism evidence="1 2">
    <name type="scientific">Actinocatenispora comari</name>
    <dbReference type="NCBI Taxonomy" id="2807577"/>
    <lineage>
        <taxon>Bacteria</taxon>
        <taxon>Bacillati</taxon>
        <taxon>Actinomycetota</taxon>
        <taxon>Actinomycetes</taxon>
        <taxon>Micromonosporales</taxon>
        <taxon>Micromonosporaceae</taxon>
        <taxon>Actinocatenispora</taxon>
    </lineage>
</organism>
<dbReference type="RefSeq" id="WP_207128652.1">
    <property type="nucleotide sequence ID" value="NZ_BOPO01000128.1"/>
</dbReference>
<gene>
    <name evidence="1" type="ORF">NUM_63410</name>
</gene>
<evidence type="ECO:0000313" key="1">
    <source>
        <dbReference type="EMBL" id="GIL31087.1"/>
    </source>
</evidence>
<keyword evidence="2" id="KW-1185">Reference proteome</keyword>